<evidence type="ECO:0000259" key="3">
    <source>
        <dbReference type="Pfam" id="PF13579"/>
    </source>
</evidence>
<dbReference type="Proteomes" id="UP001596109">
    <property type="component" value="Unassembled WGS sequence"/>
</dbReference>
<dbReference type="RefSeq" id="WP_381437729.1">
    <property type="nucleotide sequence ID" value="NZ_JBHSNO010000009.1"/>
</dbReference>
<dbReference type="PANTHER" id="PTHR46401">
    <property type="entry name" value="GLYCOSYLTRANSFERASE WBBK-RELATED"/>
    <property type="match status" value="1"/>
</dbReference>
<evidence type="ECO:0000256" key="1">
    <source>
        <dbReference type="ARBA" id="ARBA00022679"/>
    </source>
</evidence>
<gene>
    <name evidence="4" type="ORF">ACFPRA_17855</name>
</gene>
<feature type="domain" description="Glycosyl transferase family 1" evidence="2">
    <location>
        <begin position="200"/>
        <end position="372"/>
    </location>
</feature>
<dbReference type="EC" id="2.4.-.-" evidence="4"/>
<evidence type="ECO:0000259" key="2">
    <source>
        <dbReference type="Pfam" id="PF00534"/>
    </source>
</evidence>
<keyword evidence="5" id="KW-1185">Reference proteome</keyword>
<accession>A0ABW0TPM4</accession>
<dbReference type="SUPFAM" id="SSF53756">
    <property type="entry name" value="UDP-Glycosyltransferase/glycogen phosphorylase"/>
    <property type="match status" value="1"/>
</dbReference>
<sequence length="428" mass="46980">MQKKVLFISDHGDPLAPLGSEQAGGQNNYVKQLALALEKEGNQVDVVTHWVDSTDSQIEVFGDSCRVIRIAAGRKEYVPKNEMFNLLPDFYAEMKNTIQLASYDLVHTHYWLSGLLGSIVKKEYPMPWIHTNHSLSVAKEQVTGVQEPTRLAAEKLILSTADQIITTTENEADLIRSFVNQPAPMSVVAIGVDNAFQPLQKQKEVSNNPYFAFAGRLEKTKGIYTLLHAFRRLVEGDEVPDSAKLLIAGGDADSVDTAKKLPKHHALRATIKGLENRIDFIGGQSQYQLASLFNGATGTIVPSHYESFGMVAAEAQACGCPVIASNVGGLKEVVKNRMTGLHIEKNDVQSLASAMKTLLTNQTYAKRLGMTAAAFANKEFRWPALSKKINKLYEVTLNEKKNAYAGDRSRRYVGGRSRGATGTAAVLR</sequence>
<proteinExistence type="predicted"/>
<dbReference type="InterPro" id="IPR001296">
    <property type="entry name" value="Glyco_trans_1"/>
</dbReference>
<dbReference type="Gene3D" id="3.40.50.2000">
    <property type="entry name" value="Glycogen Phosphorylase B"/>
    <property type="match status" value="2"/>
</dbReference>
<reference evidence="5" key="1">
    <citation type="journal article" date="2019" name="Int. J. Syst. Evol. Microbiol.">
        <title>The Global Catalogue of Microorganisms (GCM) 10K type strain sequencing project: providing services to taxonomists for standard genome sequencing and annotation.</title>
        <authorList>
            <consortium name="The Broad Institute Genomics Platform"/>
            <consortium name="The Broad Institute Genome Sequencing Center for Infectious Disease"/>
            <person name="Wu L."/>
            <person name="Ma J."/>
        </authorList>
    </citation>
    <scope>NUCLEOTIDE SEQUENCE [LARGE SCALE GENOMIC DNA]</scope>
    <source>
        <strain evidence="5">CGMCC 4.1434</strain>
    </source>
</reference>
<evidence type="ECO:0000313" key="4">
    <source>
        <dbReference type="EMBL" id="MFC5590768.1"/>
    </source>
</evidence>
<dbReference type="PANTHER" id="PTHR46401:SF2">
    <property type="entry name" value="GLYCOSYLTRANSFERASE WBBK-RELATED"/>
    <property type="match status" value="1"/>
</dbReference>
<dbReference type="Pfam" id="PF00534">
    <property type="entry name" value="Glycos_transf_1"/>
    <property type="match status" value="1"/>
</dbReference>
<organism evidence="4 5">
    <name type="scientific">Sporosarcina soli</name>
    <dbReference type="NCBI Taxonomy" id="334736"/>
    <lineage>
        <taxon>Bacteria</taxon>
        <taxon>Bacillati</taxon>
        <taxon>Bacillota</taxon>
        <taxon>Bacilli</taxon>
        <taxon>Bacillales</taxon>
        <taxon>Caryophanaceae</taxon>
        <taxon>Sporosarcina</taxon>
    </lineage>
</organism>
<dbReference type="EMBL" id="JBHSNO010000009">
    <property type="protein sequence ID" value="MFC5590768.1"/>
    <property type="molecule type" value="Genomic_DNA"/>
</dbReference>
<protein>
    <submittedName>
        <fullName evidence="4">Glycosyltransferase</fullName>
        <ecNumber evidence="4">2.4.-.-</ecNumber>
    </submittedName>
</protein>
<dbReference type="Pfam" id="PF13579">
    <property type="entry name" value="Glyco_trans_4_4"/>
    <property type="match status" value="1"/>
</dbReference>
<name>A0ABW0TPM4_9BACL</name>
<keyword evidence="1 4" id="KW-0808">Transferase</keyword>
<dbReference type="GO" id="GO:0016757">
    <property type="term" value="F:glycosyltransferase activity"/>
    <property type="evidence" value="ECO:0007669"/>
    <property type="project" value="UniProtKB-KW"/>
</dbReference>
<dbReference type="InterPro" id="IPR028098">
    <property type="entry name" value="Glyco_trans_4-like_N"/>
</dbReference>
<feature type="domain" description="Glycosyltransferase subfamily 4-like N-terminal" evidence="3">
    <location>
        <begin position="24"/>
        <end position="191"/>
    </location>
</feature>
<evidence type="ECO:0000313" key="5">
    <source>
        <dbReference type="Proteomes" id="UP001596109"/>
    </source>
</evidence>
<comment type="caution">
    <text evidence="4">The sequence shown here is derived from an EMBL/GenBank/DDBJ whole genome shotgun (WGS) entry which is preliminary data.</text>
</comment>
<keyword evidence="4" id="KW-0328">Glycosyltransferase</keyword>